<dbReference type="Proteomes" id="UP000290682">
    <property type="component" value="Unassembled WGS sequence"/>
</dbReference>
<evidence type="ECO:0000313" key="9">
    <source>
        <dbReference type="Proteomes" id="UP000290682"/>
    </source>
</evidence>
<evidence type="ECO:0000256" key="2">
    <source>
        <dbReference type="ARBA" id="ARBA00022475"/>
    </source>
</evidence>
<feature type="transmembrane region" description="Helical" evidence="6">
    <location>
        <begin position="291"/>
        <end position="310"/>
    </location>
</feature>
<accession>A0ABY0FEA8</accession>
<protein>
    <submittedName>
        <fullName evidence="8">MFS transporter</fullName>
    </submittedName>
</protein>
<feature type="transmembrane region" description="Helical" evidence="6">
    <location>
        <begin position="128"/>
        <end position="148"/>
    </location>
</feature>
<organism evidence="8 9">
    <name type="scientific">Crenobacter cavernae</name>
    <dbReference type="NCBI Taxonomy" id="2290923"/>
    <lineage>
        <taxon>Bacteria</taxon>
        <taxon>Pseudomonadati</taxon>
        <taxon>Pseudomonadota</taxon>
        <taxon>Betaproteobacteria</taxon>
        <taxon>Neisseriales</taxon>
        <taxon>Neisseriaceae</taxon>
        <taxon>Crenobacter</taxon>
    </lineage>
</organism>
<dbReference type="PANTHER" id="PTHR43124">
    <property type="entry name" value="PURINE EFFLUX PUMP PBUE"/>
    <property type="match status" value="1"/>
</dbReference>
<comment type="subcellular location">
    <subcellularLocation>
        <location evidence="1">Cell membrane</location>
        <topology evidence="1">Multi-pass membrane protein</topology>
    </subcellularLocation>
</comment>
<evidence type="ECO:0000259" key="7">
    <source>
        <dbReference type="PROSITE" id="PS50850"/>
    </source>
</evidence>
<feature type="transmembrane region" description="Helical" evidence="6">
    <location>
        <begin position="95"/>
        <end position="116"/>
    </location>
</feature>
<dbReference type="InterPro" id="IPR011701">
    <property type="entry name" value="MFS"/>
</dbReference>
<feature type="transmembrane region" description="Helical" evidence="6">
    <location>
        <begin position="235"/>
        <end position="255"/>
    </location>
</feature>
<evidence type="ECO:0000256" key="1">
    <source>
        <dbReference type="ARBA" id="ARBA00004651"/>
    </source>
</evidence>
<feature type="transmembrane region" description="Helical" evidence="6">
    <location>
        <begin position="44"/>
        <end position="63"/>
    </location>
</feature>
<dbReference type="EMBL" id="REGR01000003">
    <property type="protein sequence ID" value="RXZ44567.1"/>
    <property type="molecule type" value="Genomic_DNA"/>
</dbReference>
<reference evidence="8 9" key="1">
    <citation type="submission" date="2018-10" db="EMBL/GenBank/DDBJ databases">
        <title>Draft genome of Fastidiocella sp. strain 375T, a bacterium isolated from a karstic cave dripping water.</title>
        <authorList>
            <person name="Coelho C."/>
            <person name="Verissimo A."/>
            <person name="Tiago I."/>
        </authorList>
    </citation>
    <scope>NUCLEOTIDE SEQUENCE [LARGE SCALE GENOMIC DNA]</scope>
    <source>
        <strain evidence="8 9">CAVE-375</strain>
    </source>
</reference>
<dbReference type="InterPro" id="IPR050189">
    <property type="entry name" value="MFS_Efflux_Transporters"/>
</dbReference>
<dbReference type="Pfam" id="PF07690">
    <property type="entry name" value="MFS_1"/>
    <property type="match status" value="2"/>
</dbReference>
<dbReference type="SUPFAM" id="SSF103473">
    <property type="entry name" value="MFS general substrate transporter"/>
    <property type="match status" value="1"/>
</dbReference>
<comment type="caution">
    <text evidence="8">The sequence shown here is derived from an EMBL/GenBank/DDBJ whole genome shotgun (WGS) entry which is preliminary data.</text>
</comment>
<dbReference type="CDD" id="cd17324">
    <property type="entry name" value="MFS_NepI_like"/>
    <property type="match status" value="1"/>
</dbReference>
<feature type="transmembrane region" description="Helical" evidence="6">
    <location>
        <begin position="356"/>
        <end position="378"/>
    </location>
</feature>
<evidence type="ECO:0000256" key="6">
    <source>
        <dbReference type="SAM" id="Phobius"/>
    </source>
</evidence>
<evidence type="ECO:0000256" key="3">
    <source>
        <dbReference type="ARBA" id="ARBA00022692"/>
    </source>
</evidence>
<feature type="transmembrane region" description="Helical" evidence="6">
    <location>
        <begin position="202"/>
        <end position="223"/>
    </location>
</feature>
<feature type="domain" description="Major facilitator superfamily (MFS) profile" evidence="7">
    <location>
        <begin position="4"/>
        <end position="389"/>
    </location>
</feature>
<proteinExistence type="predicted"/>
<keyword evidence="2" id="KW-1003">Cell membrane</keyword>
<feature type="transmembrane region" description="Helical" evidence="6">
    <location>
        <begin position="70"/>
        <end position="89"/>
    </location>
</feature>
<feature type="transmembrane region" description="Helical" evidence="6">
    <location>
        <begin position="160"/>
        <end position="181"/>
    </location>
</feature>
<keyword evidence="3 6" id="KW-0812">Transmembrane</keyword>
<dbReference type="InterPro" id="IPR020846">
    <property type="entry name" value="MFS_dom"/>
</dbReference>
<evidence type="ECO:0000313" key="8">
    <source>
        <dbReference type="EMBL" id="RXZ44567.1"/>
    </source>
</evidence>
<evidence type="ECO:0000256" key="4">
    <source>
        <dbReference type="ARBA" id="ARBA00022989"/>
    </source>
</evidence>
<name>A0ABY0FEA8_9NEIS</name>
<sequence length="389" mass="40799">MNIRVFLLALASFVAGMAETLTVGILPQLAAGLRVPTELAGQLTSIFSLSYGLAILPLVALTGRRERRSLLISAMLVFALANGLVLMAADYLLLLALRVLMAACCALIAFLCISLAGRLVEPAQRGRAIGVVFMGISGSIVLGIPFGIWLAEGWGWKAPFLVLAPMALLAAGALHLCLPRLAPEAGPGWNAWRQALFCLPQLAAQGVSVLLIGGHFVLFTYLAPYVHQRFGLDPAVQSWLFVLFGIGGVSGGYLGGWLSDRLGHARALLGVPLCFALLMAVLPVVEGGFGAFIVPMMAWAAFSWSISPVVQNHLAHTYPEQAAVVMALNVSAMHLGVALGAMAGGLVVAAGQLRYAPWWGAALVGLAWLCACYALSGVSRAVHAVSRPG</sequence>
<evidence type="ECO:0000256" key="5">
    <source>
        <dbReference type="ARBA" id="ARBA00023136"/>
    </source>
</evidence>
<dbReference type="PROSITE" id="PS50850">
    <property type="entry name" value="MFS"/>
    <property type="match status" value="1"/>
</dbReference>
<dbReference type="InterPro" id="IPR036259">
    <property type="entry name" value="MFS_trans_sf"/>
</dbReference>
<gene>
    <name evidence="8" type="ORF">EBB06_05570</name>
</gene>
<feature type="transmembrane region" description="Helical" evidence="6">
    <location>
        <begin position="322"/>
        <end position="350"/>
    </location>
</feature>
<keyword evidence="5 6" id="KW-0472">Membrane</keyword>
<dbReference type="PANTHER" id="PTHR43124:SF10">
    <property type="entry name" value="PURINE EFFLUX PUMP PBUE"/>
    <property type="match status" value="1"/>
</dbReference>
<dbReference type="Gene3D" id="1.20.1250.20">
    <property type="entry name" value="MFS general substrate transporter like domains"/>
    <property type="match status" value="1"/>
</dbReference>
<keyword evidence="9" id="KW-1185">Reference proteome</keyword>
<dbReference type="RefSeq" id="WP_129212118.1">
    <property type="nucleotide sequence ID" value="NZ_REGR01000003.1"/>
</dbReference>
<keyword evidence="4 6" id="KW-1133">Transmembrane helix</keyword>
<feature type="transmembrane region" description="Helical" evidence="6">
    <location>
        <begin position="267"/>
        <end position="285"/>
    </location>
</feature>